<evidence type="ECO:0000256" key="1">
    <source>
        <dbReference type="SAM" id="MobiDB-lite"/>
    </source>
</evidence>
<evidence type="ECO:0000313" key="3">
    <source>
        <dbReference type="Proteomes" id="UP000317422"/>
    </source>
</evidence>
<dbReference type="Pfam" id="PF03837">
    <property type="entry name" value="RecT"/>
    <property type="match status" value="1"/>
</dbReference>
<dbReference type="NCBIfam" id="TIGR01913">
    <property type="entry name" value="bet_lambda"/>
    <property type="match status" value="1"/>
</dbReference>
<keyword evidence="3" id="KW-1185">Reference proteome</keyword>
<dbReference type="EMBL" id="VFQC01000001">
    <property type="protein sequence ID" value="TQN30581.1"/>
    <property type="molecule type" value="Genomic_DNA"/>
</dbReference>
<dbReference type="AlphaFoldDB" id="A0A543NFI5"/>
<organism evidence="2 3">
    <name type="scientific">Haloactinospora alba</name>
    <dbReference type="NCBI Taxonomy" id="405555"/>
    <lineage>
        <taxon>Bacteria</taxon>
        <taxon>Bacillati</taxon>
        <taxon>Actinomycetota</taxon>
        <taxon>Actinomycetes</taxon>
        <taxon>Streptosporangiales</taxon>
        <taxon>Nocardiopsidaceae</taxon>
        <taxon>Haloactinospora</taxon>
    </lineage>
</organism>
<accession>A0A543NFI5</accession>
<comment type="caution">
    <text evidence="2">The sequence shown here is derived from an EMBL/GenBank/DDBJ whole genome shotgun (WGS) entry which is preliminary data.</text>
</comment>
<dbReference type="GO" id="GO:0006310">
    <property type="term" value="P:DNA recombination"/>
    <property type="evidence" value="ECO:0007669"/>
    <property type="project" value="InterPro"/>
</dbReference>
<dbReference type="GO" id="GO:0003677">
    <property type="term" value="F:DNA binding"/>
    <property type="evidence" value="ECO:0007669"/>
    <property type="project" value="InterPro"/>
</dbReference>
<protein>
    <submittedName>
        <fullName evidence="2">Phage recombination protein Bet</fullName>
    </submittedName>
</protein>
<feature type="region of interest" description="Disordered" evidence="1">
    <location>
        <begin position="282"/>
        <end position="319"/>
    </location>
</feature>
<reference evidence="2 3" key="1">
    <citation type="submission" date="2019-06" db="EMBL/GenBank/DDBJ databases">
        <title>Sequencing the genomes of 1000 actinobacteria strains.</title>
        <authorList>
            <person name="Klenk H.-P."/>
        </authorList>
    </citation>
    <scope>NUCLEOTIDE SEQUENCE [LARGE SCALE GENOMIC DNA]</scope>
    <source>
        <strain evidence="2 3">DSM 45015</strain>
    </source>
</reference>
<dbReference type="RefSeq" id="WP_141921817.1">
    <property type="nucleotide sequence ID" value="NZ_VFQC01000001.1"/>
</dbReference>
<dbReference type="Proteomes" id="UP000317422">
    <property type="component" value="Unassembled WGS sequence"/>
</dbReference>
<dbReference type="OrthoDB" id="3191611at2"/>
<name>A0A543NFI5_9ACTN</name>
<evidence type="ECO:0000313" key="2">
    <source>
        <dbReference type="EMBL" id="TQN30581.1"/>
    </source>
</evidence>
<sequence>MTTTEIAVSSVGALALDPTQTEWTEPQRAALAQLGIADAPSGDQLVFLHQAQRTGLDPFAKQLYMIKRWDNQSGGYRHTIQAGIDGLRVIAERTGRYEGRTPIQWCGEDGVWKNVWLDPSRPPVAARCAVYKKGFREPLEGVAHWAEFVQKKKDGDPTQMWATKGVHMLGKVAEALALRAAFPQDLSGIFTPEETAAEEDTAAAPSGPGKTIAESVAAEYSQPSGEPMIGPAQLSEIASRIRDLGLGKDAALELYAEITGREVPVTRLLTQKEADAVLEELARRAEPAEPTGDLVDAEIVDDAPPTNEADDAQQEGGAS</sequence>
<dbReference type="InterPro" id="IPR018330">
    <property type="entry name" value="RecT_fam"/>
</dbReference>
<gene>
    <name evidence="2" type="ORF">FHX37_0463</name>
</gene>
<proteinExistence type="predicted"/>
<dbReference type="InterPro" id="IPR010183">
    <property type="entry name" value="Phage_lambda_Bet"/>
</dbReference>